<feature type="signal peptide" evidence="2">
    <location>
        <begin position="1"/>
        <end position="23"/>
    </location>
</feature>
<feature type="chain" id="PRO_5038687173" description="Lipoprotein" evidence="2">
    <location>
        <begin position="24"/>
        <end position="164"/>
    </location>
</feature>
<dbReference type="PROSITE" id="PS51257">
    <property type="entry name" value="PROKAR_LIPOPROTEIN"/>
    <property type="match status" value="1"/>
</dbReference>
<dbReference type="EMBL" id="SAIY01000010">
    <property type="protein sequence ID" value="NGM15645.1"/>
    <property type="molecule type" value="Genomic_DNA"/>
</dbReference>
<protein>
    <recommendedName>
        <fullName evidence="5">Lipoprotein</fullName>
    </recommendedName>
</protein>
<evidence type="ECO:0000256" key="2">
    <source>
        <dbReference type="SAM" id="SignalP"/>
    </source>
</evidence>
<proteinExistence type="predicted"/>
<keyword evidence="2" id="KW-0732">Signal</keyword>
<accession>A0A6M1LBF3</accession>
<dbReference type="RefSeq" id="WP_164449489.1">
    <property type="nucleotide sequence ID" value="NZ_SAIY01000010.1"/>
</dbReference>
<reference evidence="3 4" key="1">
    <citation type="submission" date="2020-02" db="EMBL/GenBank/DDBJ databases">
        <title>Draft Genome Sequence of Verrucosispora sp. Strain CWR15, Isolated from Gulf of Mexico Sponge.</title>
        <authorList>
            <person name="Kennedy S.J."/>
            <person name="Cella E."/>
            <person name="Azarian T."/>
            <person name="Baker B.J."/>
            <person name="Shaw L.N."/>
        </authorList>
    </citation>
    <scope>NUCLEOTIDE SEQUENCE [LARGE SCALE GENOMIC DNA]</scope>
    <source>
        <strain evidence="3 4">CWR15</strain>
    </source>
</reference>
<gene>
    <name evidence="3" type="ORF">ENC19_24920</name>
</gene>
<feature type="region of interest" description="Disordered" evidence="1">
    <location>
        <begin position="57"/>
        <end position="92"/>
    </location>
</feature>
<dbReference type="AlphaFoldDB" id="A0A6M1LBF3"/>
<sequence length="164" mass="17229">MRTRHILAAAVLMLLAGCGPDTTSTPEPAPATPAAKPLDARRVLTKLKAADVGVTGGTIQDENTDPNNLLGRPGGYTSRASADLPGGRRDEPVHSINRGLVVEVFPTADDADRRAEYIQTVTKGMPLLPAEYHYRADAGRVLVRVSGLVKPSRAAKVAAAVADL</sequence>
<evidence type="ECO:0000313" key="3">
    <source>
        <dbReference type="EMBL" id="NGM15645.1"/>
    </source>
</evidence>
<organism evidence="3 4">
    <name type="scientific">Verrucosispora sioxanthis</name>
    <dbReference type="NCBI Taxonomy" id="2499994"/>
    <lineage>
        <taxon>Bacteria</taxon>
        <taxon>Bacillati</taxon>
        <taxon>Actinomycetota</taxon>
        <taxon>Actinomycetes</taxon>
        <taxon>Micromonosporales</taxon>
        <taxon>Micromonosporaceae</taxon>
        <taxon>Micromonospora</taxon>
    </lineage>
</organism>
<evidence type="ECO:0000256" key="1">
    <source>
        <dbReference type="SAM" id="MobiDB-lite"/>
    </source>
</evidence>
<keyword evidence="4" id="KW-1185">Reference proteome</keyword>
<evidence type="ECO:0000313" key="4">
    <source>
        <dbReference type="Proteomes" id="UP000478148"/>
    </source>
</evidence>
<evidence type="ECO:0008006" key="5">
    <source>
        <dbReference type="Google" id="ProtNLM"/>
    </source>
</evidence>
<comment type="caution">
    <text evidence="3">The sequence shown here is derived from an EMBL/GenBank/DDBJ whole genome shotgun (WGS) entry which is preliminary data.</text>
</comment>
<feature type="compositionally biased region" description="Polar residues" evidence="1">
    <location>
        <begin position="57"/>
        <end position="67"/>
    </location>
</feature>
<name>A0A6M1LBF3_9ACTN</name>
<dbReference type="Proteomes" id="UP000478148">
    <property type="component" value="Unassembled WGS sequence"/>
</dbReference>